<protein>
    <submittedName>
        <fullName evidence="2">Uncharacterized protein</fullName>
    </submittedName>
</protein>
<reference evidence="2" key="1">
    <citation type="submission" date="2020-03" db="EMBL/GenBank/DDBJ databases">
        <title>The deep terrestrial virosphere.</title>
        <authorList>
            <person name="Holmfeldt K."/>
            <person name="Nilsson E."/>
            <person name="Simone D."/>
            <person name="Lopez-Fernandez M."/>
            <person name="Wu X."/>
            <person name="de Brujin I."/>
            <person name="Lundin D."/>
            <person name="Andersson A."/>
            <person name="Bertilsson S."/>
            <person name="Dopson M."/>
        </authorList>
    </citation>
    <scope>NUCLEOTIDE SEQUENCE</scope>
    <source>
        <strain evidence="2">MM415A01356</strain>
        <strain evidence="1">MM415B00724</strain>
    </source>
</reference>
<name>A0A6M3K416_9ZZZZ</name>
<gene>
    <name evidence="2" type="ORF">MM415A01356_0004</name>
    <name evidence="1" type="ORF">MM415B00724_0001</name>
</gene>
<proteinExistence type="predicted"/>
<dbReference type="AlphaFoldDB" id="A0A6M3K416"/>
<accession>A0A6M3K416</accession>
<sequence length="57" mass="7097">MVHEKDKKVKRKDKELQIYAQHVKEKKDFYFGKDEYIYRFYEGQWVLLCDLKLRGLV</sequence>
<evidence type="ECO:0000313" key="2">
    <source>
        <dbReference type="EMBL" id="QJA77160.1"/>
    </source>
</evidence>
<dbReference type="EMBL" id="MT141482">
    <property type="protein sequence ID" value="QJA62798.1"/>
    <property type="molecule type" value="Genomic_DNA"/>
</dbReference>
<organism evidence="2">
    <name type="scientific">viral metagenome</name>
    <dbReference type="NCBI Taxonomy" id="1070528"/>
    <lineage>
        <taxon>unclassified sequences</taxon>
        <taxon>metagenomes</taxon>
        <taxon>organismal metagenomes</taxon>
    </lineage>
</organism>
<dbReference type="EMBL" id="MT142267">
    <property type="protein sequence ID" value="QJA77160.1"/>
    <property type="molecule type" value="Genomic_DNA"/>
</dbReference>
<evidence type="ECO:0000313" key="1">
    <source>
        <dbReference type="EMBL" id="QJA62798.1"/>
    </source>
</evidence>